<accession>A0A839ISK3</accession>
<dbReference type="PRINTS" id="PR00038">
    <property type="entry name" value="HTHLUXR"/>
</dbReference>
<dbReference type="InterPro" id="IPR016032">
    <property type="entry name" value="Sig_transdc_resp-reg_C-effctor"/>
</dbReference>
<dbReference type="CDD" id="cd06170">
    <property type="entry name" value="LuxR_C_like"/>
    <property type="match status" value="1"/>
</dbReference>
<gene>
    <name evidence="5" type="ORF">H4O21_13595</name>
</gene>
<dbReference type="SUPFAM" id="SSF46894">
    <property type="entry name" value="C-terminal effector domain of the bipartite response regulators"/>
    <property type="match status" value="1"/>
</dbReference>
<keyword evidence="2" id="KW-0238">DNA-binding</keyword>
<dbReference type="InterPro" id="IPR000792">
    <property type="entry name" value="Tscrpt_reg_LuxR_C"/>
</dbReference>
<evidence type="ECO:0000313" key="6">
    <source>
        <dbReference type="Proteomes" id="UP000565262"/>
    </source>
</evidence>
<dbReference type="RefSeq" id="WP_182809422.1">
    <property type="nucleotide sequence ID" value="NZ_JACJFM010000017.1"/>
</dbReference>
<dbReference type="Gene3D" id="1.10.10.10">
    <property type="entry name" value="Winged helix-like DNA-binding domain superfamily/Winged helix DNA-binding domain"/>
    <property type="match status" value="1"/>
</dbReference>
<dbReference type="AlphaFoldDB" id="A0A839ISK3"/>
<dbReference type="InterPro" id="IPR036388">
    <property type="entry name" value="WH-like_DNA-bd_sf"/>
</dbReference>
<feature type="domain" description="HTH luxR-type" evidence="4">
    <location>
        <begin position="165"/>
        <end position="230"/>
    </location>
</feature>
<protein>
    <submittedName>
        <fullName evidence="5">LuxR family transcriptional regulator</fullName>
    </submittedName>
</protein>
<dbReference type="Proteomes" id="UP000565262">
    <property type="component" value="Unassembled WGS sequence"/>
</dbReference>
<evidence type="ECO:0000256" key="2">
    <source>
        <dbReference type="ARBA" id="ARBA00023125"/>
    </source>
</evidence>
<keyword evidence="3" id="KW-0804">Transcription</keyword>
<comment type="caution">
    <text evidence="5">The sequence shown here is derived from an EMBL/GenBank/DDBJ whole genome shotgun (WGS) entry which is preliminary data.</text>
</comment>
<keyword evidence="6" id="KW-1185">Reference proteome</keyword>
<evidence type="ECO:0000256" key="3">
    <source>
        <dbReference type="ARBA" id="ARBA00023163"/>
    </source>
</evidence>
<dbReference type="EMBL" id="JACJFM010000017">
    <property type="protein sequence ID" value="MBB1487644.1"/>
    <property type="molecule type" value="Genomic_DNA"/>
</dbReference>
<organism evidence="5 6">
    <name type="scientific">Oceanospirillum sediminis</name>
    <dbReference type="NCBI Taxonomy" id="2760088"/>
    <lineage>
        <taxon>Bacteria</taxon>
        <taxon>Pseudomonadati</taxon>
        <taxon>Pseudomonadota</taxon>
        <taxon>Gammaproteobacteria</taxon>
        <taxon>Oceanospirillales</taxon>
        <taxon>Oceanospirillaceae</taxon>
        <taxon>Oceanospirillum</taxon>
    </lineage>
</organism>
<keyword evidence="1" id="KW-0805">Transcription regulation</keyword>
<evidence type="ECO:0000313" key="5">
    <source>
        <dbReference type="EMBL" id="MBB1487644.1"/>
    </source>
</evidence>
<reference evidence="5 6" key="1">
    <citation type="submission" date="2020-08" db="EMBL/GenBank/DDBJ databases">
        <title>Oceanospirillum sp. nov. isolated from marine sediment.</title>
        <authorList>
            <person name="Ji X."/>
        </authorList>
    </citation>
    <scope>NUCLEOTIDE SEQUENCE [LARGE SCALE GENOMIC DNA]</scope>
    <source>
        <strain evidence="5 6">D5</strain>
    </source>
</reference>
<dbReference type="GO" id="GO:0003677">
    <property type="term" value="F:DNA binding"/>
    <property type="evidence" value="ECO:0007669"/>
    <property type="project" value="UniProtKB-KW"/>
</dbReference>
<dbReference type="PROSITE" id="PS00622">
    <property type="entry name" value="HTH_LUXR_1"/>
    <property type="match status" value="1"/>
</dbReference>
<dbReference type="PROSITE" id="PS50043">
    <property type="entry name" value="HTH_LUXR_2"/>
    <property type="match status" value="1"/>
</dbReference>
<dbReference type="PANTHER" id="PTHR44688:SF16">
    <property type="entry name" value="DNA-BINDING TRANSCRIPTIONAL ACTIVATOR DEVR_DOSR"/>
    <property type="match status" value="1"/>
</dbReference>
<dbReference type="Pfam" id="PF00196">
    <property type="entry name" value="GerE"/>
    <property type="match status" value="1"/>
</dbReference>
<name>A0A839ISK3_9GAMM</name>
<dbReference type="PANTHER" id="PTHR44688">
    <property type="entry name" value="DNA-BINDING TRANSCRIPTIONAL ACTIVATOR DEVR_DOSR"/>
    <property type="match status" value="1"/>
</dbReference>
<evidence type="ECO:0000259" key="4">
    <source>
        <dbReference type="PROSITE" id="PS50043"/>
    </source>
</evidence>
<dbReference type="SMART" id="SM00421">
    <property type="entry name" value="HTH_LUXR"/>
    <property type="match status" value="1"/>
</dbReference>
<dbReference type="GO" id="GO:0006355">
    <property type="term" value="P:regulation of DNA-templated transcription"/>
    <property type="evidence" value="ECO:0007669"/>
    <property type="project" value="InterPro"/>
</dbReference>
<sequence length="230" mass="26397">MSDQLLPHQFQHQSLSLINSVVTLSGSVFFLTEPDMRHKGAVLYNLQPSIEKEYTATYASLDPLNPQRFADKDLTVVTLDSQMSPYMLRQTLYYQEFMQPYNHRYVADMFFRQDGDIVAVLSMLRTDKLGAFTSDELSLLRKLQPFMEYSLNSVYLPERNRQREQISNRYQLTSRELDTLELVISGASNKAIASHLGLGLATVKTHLHHIFQKTGASSRSELVARMLQEI</sequence>
<evidence type="ECO:0000256" key="1">
    <source>
        <dbReference type="ARBA" id="ARBA00023015"/>
    </source>
</evidence>
<proteinExistence type="predicted"/>